<dbReference type="GO" id="GO:0005198">
    <property type="term" value="F:structural molecule activity"/>
    <property type="evidence" value="ECO:0007669"/>
    <property type="project" value="EnsemblFungi"/>
</dbReference>
<dbReference type="Pfam" id="PF00022">
    <property type="entry name" value="Actin"/>
    <property type="match status" value="1"/>
</dbReference>
<dbReference type="SUPFAM" id="SSF53067">
    <property type="entry name" value="Actin-like ATPase domain"/>
    <property type="match status" value="2"/>
</dbReference>
<dbReference type="STRING" id="306902.C4XZG9"/>
<dbReference type="Gene3D" id="3.90.640.60">
    <property type="match status" value="1"/>
</dbReference>
<dbReference type="InterPro" id="IPR004000">
    <property type="entry name" value="Actin"/>
</dbReference>
<proteinExistence type="inferred from homology"/>
<dbReference type="RefSeq" id="XP_002617892.1">
    <property type="nucleotide sequence ID" value="XM_002617846.1"/>
</dbReference>
<evidence type="ECO:0000313" key="4">
    <source>
        <dbReference type="Proteomes" id="UP000007703"/>
    </source>
</evidence>
<dbReference type="GO" id="GO:0016514">
    <property type="term" value="C:SWI/SNF complex"/>
    <property type="evidence" value="ECO:0007669"/>
    <property type="project" value="EnsemblFungi"/>
</dbReference>
<dbReference type="GO" id="GO:0006337">
    <property type="term" value="P:nucleosome disassembly"/>
    <property type="evidence" value="ECO:0007669"/>
    <property type="project" value="EnsemblFungi"/>
</dbReference>
<dbReference type="OrthoDB" id="74201at2759"/>
<dbReference type="EMBL" id="CH408077">
    <property type="protein sequence ID" value="EEQ37228.1"/>
    <property type="molecule type" value="Genomic_DNA"/>
</dbReference>
<accession>C4XZG9</accession>
<dbReference type="KEGG" id="clu:CLUG_01351"/>
<dbReference type="AlphaFoldDB" id="C4XZG9"/>
<dbReference type="HOGENOM" id="CLU_052064_0_0_1"/>
<dbReference type="GO" id="GO:0006368">
    <property type="term" value="P:transcription elongation by RNA polymerase II"/>
    <property type="evidence" value="ECO:0007669"/>
    <property type="project" value="EnsemblFungi"/>
</dbReference>
<comment type="similarity">
    <text evidence="1">Belongs to the actin family.</text>
</comment>
<gene>
    <name evidence="3" type="ORF">CLUG_01351</name>
</gene>
<dbReference type="GO" id="GO:0016586">
    <property type="term" value="C:RSC-type complex"/>
    <property type="evidence" value="ECO:0007669"/>
    <property type="project" value="EnsemblFungi"/>
</dbReference>
<evidence type="ECO:0000256" key="1">
    <source>
        <dbReference type="RuleBase" id="RU000487"/>
    </source>
</evidence>
<dbReference type="GO" id="GO:0045944">
    <property type="term" value="P:positive regulation of transcription by RNA polymerase II"/>
    <property type="evidence" value="ECO:0007669"/>
    <property type="project" value="EnsemblFungi"/>
</dbReference>
<dbReference type="InParanoid" id="C4XZG9"/>
<protein>
    <recommendedName>
        <fullName evidence="5">Actin-related protein</fullName>
    </recommendedName>
</protein>
<dbReference type="PANTHER" id="PTHR11937">
    <property type="entry name" value="ACTIN"/>
    <property type="match status" value="1"/>
</dbReference>
<dbReference type="GeneID" id="8499040"/>
<reference evidence="3 4" key="1">
    <citation type="journal article" date="2009" name="Nature">
        <title>Evolution of pathogenicity and sexual reproduction in eight Candida genomes.</title>
        <authorList>
            <person name="Butler G."/>
            <person name="Rasmussen M.D."/>
            <person name="Lin M.F."/>
            <person name="Santos M.A."/>
            <person name="Sakthikumar S."/>
            <person name="Munro C.A."/>
            <person name="Rheinbay E."/>
            <person name="Grabherr M."/>
            <person name="Forche A."/>
            <person name="Reedy J.L."/>
            <person name="Agrafioti I."/>
            <person name="Arnaud M.B."/>
            <person name="Bates S."/>
            <person name="Brown A.J."/>
            <person name="Brunke S."/>
            <person name="Costanzo M.C."/>
            <person name="Fitzpatrick D.A."/>
            <person name="de Groot P.W."/>
            <person name="Harris D."/>
            <person name="Hoyer L.L."/>
            <person name="Hube B."/>
            <person name="Klis F.M."/>
            <person name="Kodira C."/>
            <person name="Lennard N."/>
            <person name="Logue M.E."/>
            <person name="Martin R."/>
            <person name="Neiman A.M."/>
            <person name="Nikolaou E."/>
            <person name="Quail M.A."/>
            <person name="Quinn J."/>
            <person name="Santos M.C."/>
            <person name="Schmitzberger F.F."/>
            <person name="Sherlock G."/>
            <person name="Shah P."/>
            <person name="Silverstein K.A."/>
            <person name="Skrzypek M.S."/>
            <person name="Soll D."/>
            <person name="Staggs R."/>
            <person name="Stansfield I."/>
            <person name="Stumpf M.P."/>
            <person name="Sudbery P.E."/>
            <person name="Srikantha T."/>
            <person name="Zeng Q."/>
            <person name="Berman J."/>
            <person name="Berriman M."/>
            <person name="Heitman J."/>
            <person name="Gow N.A."/>
            <person name="Lorenz M.C."/>
            <person name="Birren B.W."/>
            <person name="Kellis M."/>
            <person name="Cuomo C.A."/>
        </authorList>
    </citation>
    <scope>NUCLEOTIDE SEQUENCE [LARGE SCALE GENOMIC DNA]</scope>
    <source>
        <strain evidence="3 4">ATCC 42720</strain>
    </source>
</reference>
<evidence type="ECO:0000256" key="2">
    <source>
        <dbReference type="SAM" id="MobiDB-lite"/>
    </source>
</evidence>
<sequence length="471" mass="52388">MRLSQLERLQLQLHHIMPLFREENFLVVHAGSEHTLFLFGLRDSLTPPQYKIPTVVYLDTTANEYKASNPTGTLQEIRPIKGSRIVDVPAFEALLKFILQTIVASNPIVTINQIPLLLIVPSISYSRYAVEEITRFVFETLEFTAFNVLDLSVAAGFGVGATSSALVVNVGHESTQIMPVASNMALKYAGMRLEVGGKTIDEDLQKLLPHFSAQQIHALKTSPVYEVLNNHDDTFYSLTELDENKESSAEEYEVAKIITEDTSEEEKKAEDARPNSELEKNSFVDPTTGSKIVVGKERFQGTARLVQTIAEAIGQCLQKVPDLDKRQECYDNIIFVGSTFNIPGLRQAIILETCRQYLVLPPSTKKKSKGDQNGINSTLASYQQADEPTESNEATGATQVPSSIKMVKLPDYFPEWKKPKDRGGSWADAYFLGAEIYAKQIFGANSNHGDSFIDTEIYEGRGPLAIWEVSI</sequence>
<dbReference type="OMA" id="RYIFEKT"/>
<feature type="region of interest" description="Disordered" evidence="2">
    <location>
        <begin position="259"/>
        <end position="284"/>
    </location>
</feature>
<dbReference type="VEuPathDB" id="FungiDB:CLUG_01351"/>
<dbReference type="InterPro" id="IPR043129">
    <property type="entry name" value="ATPase_NBD"/>
</dbReference>
<evidence type="ECO:0000313" key="3">
    <source>
        <dbReference type="EMBL" id="EEQ37228.1"/>
    </source>
</evidence>
<dbReference type="Proteomes" id="UP000007703">
    <property type="component" value="Unassembled WGS sequence"/>
</dbReference>
<evidence type="ECO:0008006" key="5">
    <source>
        <dbReference type="Google" id="ProtNLM"/>
    </source>
</evidence>
<organism evidence="3 4">
    <name type="scientific">Clavispora lusitaniae (strain ATCC 42720)</name>
    <name type="common">Yeast</name>
    <name type="synonym">Candida lusitaniae</name>
    <dbReference type="NCBI Taxonomy" id="306902"/>
    <lineage>
        <taxon>Eukaryota</taxon>
        <taxon>Fungi</taxon>
        <taxon>Dikarya</taxon>
        <taxon>Ascomycota</taxon>
        <taxon>Saccharomycotina</taxon>
        <taxon>Pichiomycetes</taxon>
        <taxon>Metschnikowiaceae</taxon>
        <taxon>Clavispora</taxon>
    </lineage>
</organism>
<dbReference type="SMART" id="SM00268">
    <property type="entry name" value="ACTIN"/>
    <property type="match status" value="1"/>
</dbReference>
<dbReference type="Gene3D" id="3.30.420.40">
    <property type="match status" value="2"/>
</dbReference>
<dbReference type="FunCoup" id="C4XZG9">
    <property type="interactions" value="421"/>
</dbReference>
<name>C4XZG9_CLAL4</name>
<feature type="compositionally biased region" description="Basic and acidic residues" evidence="2">
    <location>
        <begin position="265"/>
        <end position="282"/>
    </location>
</feature>